<evidence type="ECO:0000313" key="1">
    <source>
        <dbReference type="EnsemblPlants" id="OGLUM01G04650.1"/>
    </source>
</evidence>
<organism evidence="1">
    <name type="scientific">Oryza glumipatula</name>
    <dbReference type="NCBI Taxonomy" id="40148"/>
    <lineage>
        <taxon>Eukaryota</taxon>
        <taxon>Viridiplantae</taxon>
        <taxon>Streptophyta</taxon>
        <taxon>Embryophyta</taxon>
        <taxon>Tracheophyta</taxon>
        <taxon>Spermatophyta</taxon>
        <taxon>Magnoliopsida</taxon>
        <taxon>Liliopsida</taxon>
        <taxon>Poales</taxon>
        <taxon>Poaceae</taxon>
        <taxon>BOP clade</taxon>
        <taxon>Oryzoideae</taxon>
        <taxon>Oryzeae</taxon>
        <taxon>Oryzinae</taxon>
        <taxon>Oryza</taxon>
    </lineage>
</organism>
<sequence>MCDGSGAVASMRLDARRRWRQQPRCATAAAAAASLFLLSAVNFVDGGGSGGLSFLPFCCEFC</sequence>
<dbReference type="EnsemblPlants" id="OGLUM01G04650.1">
    <property type="protein sequence ID" value="OGLUM01G04650.1"/>
    <property type="gene ID" value="OGLUM01G04650"/>
</dbReference>
<dbReference type="HOGENOM" id="CLU_2907733_0_0_1"/>
<name>A0A0D9Y3Q8_9ORYZ</name>
<reference evidence="1" key="3">
    <citation type="submission" date="2018-05" db="EMBL/GenBank/DDBJ databases">
        <title>OgluRS3 (Oryza glumaepatula Reference Sequence Version 3).</title>
        <authorList>
            <person name="Zhang J."/>
            <person name="Kudrna D."/>
            <person name="Lee S."/>
            <person name="Talag J."/>
            <person name="Welchert J."/>
            <person name="Wing R.A."/>
        </authorList>
    </citation>
    <scope>NUCLEOTIDE SEQUENCE [LARGE SCALE GENOMIC DNA]</scope>
</reference>
<keyword evidence="2" id="KW-1185">Reference proteome</keyword>
<reference evidence="1" key="1">
    <citation type="submission" date="2013-08" db="EMBL/GenBank/DDBJ databases">
        <title>Oryza genome evolution.</title>
        <authorList>
            <person name="Wing R.A."/>
            <person name="Panaud O."/>
            <person name="Oliveira A.C."/>
        </authorList>
    </citation>
    <scope>NUCLEOTIDE SEQUENCE</scope>
</reference>
<evidence type="ECO:0000313" key="2">
    <source>
        <dbReference type="Proteomes" id="UP000026961"/>
    </source>
</evidence>
<dbReference type="AlphaFoldDB" id="A0A0D9Y3Q8"/>
<protein>
    <submittedName>
        <fullName evidence="1">Uncharacterized protein</fullName>
    </submittedName>
</protein>
<reference evidence="1" key="2">
    <citation type="submission" date="2015-04" db="UniProtKB">
        <authorList>
            <consortium name="EnsemblPlants"/>
        </authorList>
    </citation>
    <scope>IDENTIFICATION</scope>
</reference>
<dbReference type="Gramene" id="OGLUM01G04650.1">
    <property type="protein sequence ID" value="OGLUM01G04650.1"/>
    <property type="gene ID" value="OGLUM01G04650"/>
</dbReference>
<dbReference type="Proteomes" id="UP000026961">
    <property type="component" value="Chromosome 1"/>
</dbReference>
<proteinExistence type="predicted"/>
<accession>A0A0D9Y3Q8</accession>